<dbReference type="STRING" id="225164.V4BYK7"/>
<evidence type="ECO:0000313" key="3">
    <source>
        <dbReference type="EMBL" id="ESO94224.1"/>
    </source>
</evidence>
<reference evidence="3 4" key="1">
    <citation type="journal article" date="2013" name="Nature">
        <title>Insights into bilaterian evolution from three spiralian genomes.</title>
        <authorList>
            <person name="Simakov O."/>
            <person name="Marletaz F."/>
            <person name="Cho S.J."/>
            <person name="Edsinger-Gonzales E."/>
            <person name="Havlak P."/>
            <person name="Hellsten U."/>
            <person name="Kuo D.H."/>
            <person name="Larsson T."/>
            <person name="Lv J."/>
            <person name="Arendt D."/>
            <person name="Savage R."/>
            <person name="Osoegawa K."/>
            <person name="de Jong P."/>
            <person name="Grimwood J."/>
            <person name="Chapman J.A."/>
            <person name="Shapiro H."/>
            <person name="Aerts A."/>
            <person name="Otillar R.P."/>
            <person name="Terry A.Y."/>
            <person name="Boore J.L."/>
            <person name="Grigoriev I.V."/>
            <person name="Lindberg D.R."/>
            <person name="Seaver E.C."/>
            <person name="Weisblat D.A."/>
            <person name="Putnam N.H."/>
            <person name="Rokhsar D.S."/>
        </authorList>
    </citation>
    <scope>NUCLEOTIDE SEQUENCE [LARGE SCALE GENOMIC DNA]</scope>
</reference>
<dbReference type="EMBL" id="KB201847">
    <property type="protein sequence ID" value="ESO94224.1"/>
    <property type="molecule type" value="Genomic_DNA"/>
</dbReference>
<feature type="transmembrane region" description="Helical" evidence="1">
    <location>
        <begin position="275"/>
        <end position="296"/>
    </location>
</feature>
<organism evidence="3 4">
    <name type="scientific">Lottia gigantea</name>
    <name type="common">Giant owl limpet</name>
    <dbReference type="NCBI Taxonomy" id="225164"/>
    <lineage>
        <taxon>Eukaryota</taxon>
        <taxon>Metazoa</taxon>
        <taxon>Spiralia</taxon>
        <taxon>Lophotrochozoa</taxon>
        <taxon>Mollusca</taxon>
        <taxon>Gastropoda</taxon>
        <taxon>Patellogastropoda</taxon>
        <taxon>Lottioidea</taxon>
        <taxon>Lottiidae</taxon>
        <taxon>Lottia</taxon>
    </lineage>
</organism>
<dbReference type="KEGG" id="lgi:LOTGIDRAFT_161432"/>
<dbReference type="InterPro" id="IPR018713">
    <property type="entry name" value="MPAB/Lcp_cat_dom"/>
</dbReference>
<sequence length="351" mass="40901">MAHFILVESQNRAIEATIDHDTHTKVSKKMLEKFTEAENEVGDSGEEIKPSKNFDMDKFDRGRKFMQIHIPTISLGMFTSLVCGLSVRNLLEPLIYTGNSDTPQKAFRRYESTFVQVCRWCFGNIWDPDDLGYKSIKLVRNMHNSVRKSMMEHEAKNENLSYIQTETKSKVTMRISQYEMSLVQAGFFGPVILNPLKFGIKCSETEMDDFVYFWYGVGYALGIKDQNNICLNGYKEARQICLEISDEIVIPALKNRPKDFEKMAKVLTEGSNIPFGFPFNNFFSVESIVAIGFYGIGEKLPWLSIGDYVRFYILRFVIWMIFLFPIYERFLSKMIRKIYWESPTINRKYKL</sequence>
<evidence type="ECO:0000259" key="2">
    <source>
        <dbReference type="Pfam" id="PF09995"/>
    </source>
</evidence>
<dbReference type="AlphaFoldDB" id="V4BYK7"/>
<feature type="transmembrane region" description="Helical" evidence="1">
    <location>
        <begin position="308"/>
        <end position="327"/>
    </location>
</feature>
<dbReference type="Pfam" id="PF09995">
    <property type="entry name" value="MPAB_Lcp_cat"/>
    <property type="match status" value="1"/>
</dbReference>
<dbReference type="PANTHER" id="PTHR37159:SF1">
    <property type="entry name" value="GH11867P"/>
    <property type="match status" value="1"/>
</dbReference>
<dbReference type="OrthoDB" id="6361347at2759"/>
<dbReference type="Proteomes" id="UP000030746">
    <property type="component" value="Unassembled WGS sequence"/>
</dbReference>
<accession>V4BYK7</accession>
<gene>
    <name evidence="3" type="ORF">LOTGIDRAFT_161432</name>
</gene>
<keyword evidence="1" id="KW-0472">Membrane</keyword>
<evidence type="ECO:0000256" key="1">
    <source>
        <dbReference type="SAM" id="Phobius"/>
    </source>
</evidence>
<dbReference type="PANTHER" id="PTHR37159">
    <property type="entry name" value="GH11867P"/>
    <property type="match status" value="1"/>
</dbReference>
<dbReference type="GO" id="GO:0016491">
    <property type="term" value="F:oxidoreductase activity"/>
    <property type="evidence" value="ECO:0007669"/>
    <property type="project" value="InterPro"/>
</dbReference>
<protein>
    <recommendedName>
        <fullName evidence="2">ER-bound oxygenase mpaB/mpaB'/Rubber oxygenase catalytic domain-containing protein</fullName>
    </recommendedName>
</protein>
<dbReference type="HOGENOM" id="CLU_048939_0_0_1"/>
<dbReference type="OMA" id="EQLFKRG"/>
<proteinExistence type="predicted"/>
<name>V4BYK7_LOTGI</name>
<dbReference type="RefSeq" id="XP_009055069.1">
    <property type="nucleotide sequence ID" value="XM_009056821.1"/>
</dbReference>
<keyword evidence="1" id="KW-0812">Transmembrane</keyword>
<evidence type="ECO:0000313" key="4">
    <source>
        <dbReference type="Proteomes" id="UP000030746"/>
    </source>
</evidence>
<feature type="domain" description="ER-bound oxygenase mpaB/mpaB'/Rubber oxygenase catalytic" evidence="2">
    <location>
        <begin position="77"/>
        <end position="226"/>
    </location>
</feature>
<dbReference type="CTD" id="20238698"/>
<keyword evidence="4" id="KW-1185">Reference proteome</keyword>
<keyword evidence="1" id="KW-1133">Transmembrane helix</keyword>
<dbReference type="GeneID" id="20238698"/>